<dbReference type="PANTHER" id="PTHR31596">
    <property type="entry name" value="T-CELL ACTIVATION INHIBITOR, MITOCHONDRIAL"/>
    <property type="match status" value="1"/>
</dbReference>
<evidence type="ECO:0000313" key="2">
    <source>
        <dbReference type="Ensembl" id="ENSRBIP00000019483.1"/>
    </source>
</evidence>
<dbReference type="Ensembl" id="ENSRBIT00000043356.1">
    <property type="protein sequence ID" value="ENSRBIP00000019483.1"/>
    <property type="gene ID" value="ENSRBIG00000033728.1"/>
</dbReference>
<dbReference type="PANTHER" id="PTHR31596:SF1">
    <property type="entry name" value="T-CELL ACTIVATION INHIBITOR, MITOCHONDRIAL"/>
    <property type="match status" value="1"/>
</dbReference>
<organism evidence="2 3">
    <name type="scientific">Rhinopithecus bieti</name>
    <name type="common">Black snub-nosed monkey</name>
    <name type="synonym">Pygathrix bieti</name>
    <dbReference type="NCBI Taxonomy" id="61621"/>
    <lineage>
        <taxon>Eukaryota</taxon>
        <taxon>Metazoa</taxon>
        <taxon>Chordata</taxon>
        <taxon>Craniata</taxon>
        <taxon>Vertebrata</taxon>
        <taxon>Euteleostomi</taxon>
        <taxon>Mammalia</taxon>
        <taxon>Eutheria</taxon>
        <taxon>Euarchontoglires</taxon>
        <taxon>Primates</taxon>
        <taxon>Haplorrhini</taxon>
        <taxon>Catarrhini</taxon>
        <taxon>Cercopithecidae</taxon>
        <taxon>Colobinae</taxon>
        <taxon>Rhinopithecus</taxon>
    </lineage>
</organism>
<dbReference type="GeneTree" id="ENSGT00390000012832"/>
<gene>
    <name evidence="2" type="primary">TCAIM</name>
</gene>
<accession>A0A2K6L7M3</accession>
<dbReference type="Proteomes" id="UP000233180">
    <property type="component" value="Unassembled WGS sequence"/>
</dbReference>
<evidence type="ECO:0000259" key="1">
    <source>
        <dbReference type="Pfam" id="PF14687"/>
    </source>
</evidence>
<reference evidence="2" key="2">
    <citation type="submission" date="2025-08" db="UniProtKB">
        <authorList>
            <consortium name="Ensembl"/>
        </authorList>
    </citation>
    <scope>IDENTIFICATION</scope>
</reference>
<dbReference type="Pfam" id="PF14687">
    <property type="entry name" value="DUF4460"/>
    <property type="match status" value="1"/>
</dbReference>
<dbReference type="GO" id="GO:0005739">
    <property type="term" value="C:mitochondrion"/>
    <property type="evidence" value="ECO:0007669"/>
    <property type="project" value="TreeGrafter"/>
</dbReference>
<reference evidence="2" key="3">
    <citation type="submission" date="2025-09" db="UniProtKB">
        <authorList>
            <consortium name="Ensembl"/>
        </authorList>
    </citation>
    <scope>IDENTIFICATION</scope>
</reference>
<dbReference type="InterPro" id="IPR027986">
    <property type="entry name" value="TCAIM"/>
</dbReference>
<dbReference type="AlphaFoldDB" id="A0A2K6L7M3"/>
<protein>
    <submittedName>
        <fullName evidence="2">T cell activation inhibitor, mitochondrial</fullName>
    </submittedName>
</protein>
<evidence type="ECO:0000313" key="3">
    <source>
        <dbReference type="Proteomes" id="UP000233180"/>
    </source>
</evidence>
<name>A0A2K6L7M3_RHIBE</name>
<feature type="domain" description="DUF4460" evidence="1">
    <location>
        <begin position="24"/>
        <end position="56"/>
    </location>
</feature>
<proteinExistence type="predicted"/>
<reference evidence="2 3" key="1">
    <citation type="submission" date="2016-06" db="EMBL/GenBank/DDBJ databases">
        <title>Genome of Rhinopithecus bieti.</title>
        <authorList>
            <person name="Wu"/>
            <person name="C.-I. and Zhang"/>
            <person name="Y."/>
        </authorList>
    </citation>
    <scope>NUCLEOTIDE SEQUENCE</scope>
</reference>
<keyword evidence="3" id="KW-1185">Reference proteome</keyword>
<sequence length="82" mass="9746">MFCHLRPMRRLCLEKIFPHWFPYSRALSGAEAVNALRPFYFAVHPDFFGQHPVERDDTWKSFQCPSDFSLRCMLLDHSLQLS</sequence>
<dbReference type="InterPro" id="IPR028031">
    <property type="entry name" value="DUF4460"/>
</dbReference>